<protein>
    <recommendedName>
        <fullName evidence="3">3-phosphoshikimate 1-carboxyvinyltransferase</fullName>
        <ecNumber evidence="3">2.5.1.19</ecNumber>
    </recommendedName>
    <alternativeName>
        <fullName evidence="7">5-enolpyruvylshikimate-3-phosphate synthase</fullName>
    </alternativeName>
</protein>
<dbReference type="Gene3D" id="3.65.10.10">
    <property type="entry name" value="Enolpyruvate transferase domain"/>
    <property type="match status" value="2"/>
</dbReference>
<keyword evidence="5 10" id="KW-0808">Transferase</keyword>
<keyword evidence="6" id="KW-0057">Aromatic amino acid biosynthesis</keyword>
<keyword evidence="11" id="KW-1185">Reference proteome</keyword>
<dbReference type="PIRSF" id="PIRSF000505">
    <property type="entry name" value="EPSPS"/>
    <property type="match status" value="1"/>
</dbReference>
<comment type="catalytic activity">
    <reaction evidence="8">
        <text>3-phosphoshikimate + phosphoenolpyruvate = 5-O-(1-carboxyvinyl)-3-phosphoshikimate + phosphate</text>
        <dbReference type="Rhea" id="RHEA:21256"/>
        <dbReference type="ChEBI" id="CHEBI:43474"/>
        <dbReference type="ChEBI" id="CHEBI:57701"/>
        <dbReference type="ChEBI" id="CHEBI:58702"/>
        <dbReference type="ChEBI" id="CHEBI:145989"/>
        <dbReference type="EC" id="2.5.1.19"/>
    </reaction>
    <physiologicalReaction direction="left-to-right" evidence="8">
        <dbReference type="Rhea" id="RHEA:21257"/>
    </physiologicalReaction>
</comment>
<dbReference type="GO" id="GO:0008652">
    <property type="term" value="P:amino acid biosynthetic process"/>
    <property type="evidence" value="ECO:0007669"/>
    <property type="project" value="UniProtKB-KW"/>
</dbReference>
<sequence>MSLENSQFNVSAKSFDAEVNVPSSKSYANRAIILAALSKDAITIENLPLSHDVTNLLNVLREVGLRIVEVENGIIIENSFPECERPSSEKIKIYPGDGGTTTRFLIPFLAMGKNSYQIEPEGRMRERPVADLLEVLAELGASINQCDTWLTIRGPLSFQTNKLKADASKTTQHATALALCLAFQNIEVQPVDMKYSKSYWDMTMSLIQDFKKGQKKFYVPVDFSSMSYVLALGADRGKVLVKNCVDIDTFQSDSIFVEVLKNMGYSVTLSDKGLEVKSSEKEITPINLDCSNCPDLVPTLAFTCSRIDGESKLSNLSVLKYKESDRLLEVQKLLDLYSIENTYNEKEDVLHIKGSKKRIDKAKEIYPPDDHRIVMVSYLFLRAHGGGVLNSIHSVSKSFGNFFEVVEENE</sequence>
<proteinExistence type="inferred from homology"/>
<dbReference type="AlphaFoldDB" id="E1WZX7"/>
<evidence type="ECO:0000256" key="1">
    <source>
        <dbReference type="ARBA" id="ARBA00004811"/>
    </source>
</evidence>
<feature type="domain" description="Enolpyruvate transferase" evidence="9">
    <location>
        <begin position="14"/>
        <end position="211"/>
    </location>
</feature>
<dbReference type="UniPathway" id="UPA00053">
    <property type="reaction ID" value="UER00089"/>
</dbReference>
<organism evidence="10 11">
    <name type="scientific">Halobacteriovorax marinus (strain ATCC BAA-682 / DSM 15412 / SJ)</name>
    <name type="common">Bacteriovorax marinus</name>
    <dbReference type="NCBI Taxonomy" id="862908"/>
    <lineage>
        <taxon>Bacteria</taxon>
        <taxon>Pseudomonadati</taxon>
        <taxon>Bdellovibrionota</taxon>
        <taxon>Bacteriovoracia</taxon>
        <taxon>Bacteriovoracales</taxon>
        <taxon>Halobacteriovoraceae</taxon>
        <taxon>Halobacteriovorax</taxon>
    </lineage>
</organism>
<dbReference type="Proteomes" id="UP000008963">
    <property type="component" value="Chromosome"/>
</dbReference>
<dbReference type="PANTHER" id="PTHR21090:SF5">
    <property type="entry name" value="PENTAFUNCTIONAL AROM POLYPEPTIDE"/>
    <property type="match status" value="1"/>
</dbReference>
<evidence type="ECO:0000259" key="9">
    <source>
        <dbReference type="Pfam" id="PF00275"/>
    </source>
</evidence>
<feature type="domain" description="Enolpyruvate transferase" evidence="9">
    <location>
        <begin position="214"/>
        <end position="405"/>
    </location>
</feature>
<dbReference type="eggNOG" id="COG0128">
    <property type="taxonomic scope" value="Bacteria"/>
</dbReference>
<evidence type="ECO:0000256" key="4">
    <source>
        <dbReference type="ARBA" id="ARBA00022605"/>
    </source>
</evidence>
<dbReference type="OrthoDB" id="5298534at2"/>
<dbReference type="GO" id="GO:0009423">
    <property type="term" value="P:chorismate biosynthetic process"/>
    <property type="evidence" value="ECO:0007669"/>
    <property type="project" value="UniProtKB-UniPathway"/>
</dbReference>
<dbReference type="KEGG" id="bmx:BMS_3156"/>
<evidence type="ECO:0000313" key="10">
    <source>
        <dbReference type="EMBL" id="CBW27913.1"/>
    </source>
</evidence>
<comment type="similarity">
    <text evidence="2">Belongs to the EPSP synthase family.</text>
</comment>
<dbReference type="SUPFAM" id="SSF55205">
    <property type="entry name" value="EPT/RTPC-like"/>
    <property type="match status" value="1"/>
</dbReference>
<evidence type="ECO:0000256" key="6">
    <source>
        <dbReference type="ARBA" id="ARBA00023141"/>
    </source>
</evidence>
<dbReference type="PATRIC" id="fig|862908.3.peg.3018"/>
<reference evidence="11" key="1">
    <citation type="journal article" date="2013" name="ISME J.">
        <title>A small predatory core genome in the divergent marine Bacteriovorax marinus SJ and the terrestrial Bdellovibrio bacteriovorus.</title>
        <authorList>
            <person name="Crossman L.C."/>
            <person name="Chen H."/>
            <person name="Cerdeno-Tarraga A.M."/>
            <person name="Brooks K."/>
            <person name="Quail M.A."/>
            <person name="Pineiro S.A."/>
            <person name="Hobley L."/>
            <person name="Sockett R.E."/>
            <person name="Bentley S.D."/>
            <person name="Parkhill J."/>
            <person name="Williams H.N."/>
            <person name="Stine O.C."/>
        </authorList>
    </citation>
    <scope>NUCLEOTIDE SEQUENCE [LARGE SCALE GENOMIC DNA]</scope>
    <source>
        <strain evidence="11">ATCC BAA-682 / DSM 15412 / SJ</strain>
    </source>
</reference>
<dbReference type="InterPro" id="IPR001986">
    <property type="entry name" value="Enolpyruvate_Tfrase_dom"/>
</dbReference>
<evidence type="ECO:0000256" key="7">
    <source>
        <dbReference type="ARBA" id="ARBA00030046"/>
    </source>
</evidence>
<accession>E1WZX7</accession>
<comment type="pathway">
    <text evidence="1">Metabolic intermediate biosynthesis; chorismate biosynthesis; chorismate from D-erythrose 4-phosphate and phosphoenolpyruvate: step 6/7.</text>
</comment>
<gene>
    <name evidence="10" type="primary">aroA</name>
    <name evidence="10" type="ordered locus">BMS_3156</name>
</gene>
<dbReference type="InterPro" id="IPR013792">
    <property type="entry name" value="RNA3'P_cycl/enolpyr_Trfase_a/b"/>
</dbReference>
<dbReference type="GO" id="GO:0003866">
    <property type="term" value="F:3-phosphoshikimate 1-carboxyvinyltransferase activity"/>
    <property type="evidence" value="ECO:0007669"/>
    <property type="project" value="UniProtKB-EC"/>
</dbReference>
<dbReference type="EMBL" id="FQ312005">
    <property type="protein sequence ID" value="CBW27913.1"/>
    <property type="molecule type" value="Genomic_DNA"/>
</dbReference>
<dbReference type="GO" id="GO:0009073">
    <property type="term" value="P:aromatic amino acid family biosynthetic process"/>
    <property type="evidence" value="ECO:0007669"/>
    <property type="project" value="UniProtKB-KW"/>
</dbReference>
<evidence type="ECO:0000313" key="11">
    <source>
        <dbReference type="Proteomes" id="UP000008963"/>
    </source>
</evidence>
<dbReference type="STRING" id="862908.BMS_3156"/>
<keyword evidence="4" id="KW-0028">Amino-acid biosynthesis</keyword>
<dbReference type="PANTHER" id="PTHR21090">
    <property type="entry name" value="AROM/DEHYDROQUINATE SYNTHASE"/>
    <property type="match status" value="1"/>
</dbReference>
<evidence type="ECO:0000256" key="3">
    <source>
        <dbReference type="ARBA" id="ARBA00012450"/>
    </source>
</evidence>
<dbReference type="RefSeq" id="WP_014245683.1">
    <property type="nucleotide sequence ID" value="NC_016620.1"/>
</dbReference>
<evidence type="ECO:0000256" key="8">
    <source>
        <dbReference type="ARBA" id="ARBA00044633"/>
    </source>
</evidence>
<evidence type="ECO:0000256" key="2">
    <source>
        <dbReference type="ARBA" id="ARBA00009948"/>
    </source>
</evidence>
<dbReference type="HOGENOM" id="CLU_024321_0_0_7"/>
<dbReference type="InterPro" id="IPR036968">
    <property type="entry name" value="Enolpyruvate_Tfrase_sf"/>
</dbReference>
<dbReference type="InterPro" id="IPR006264">
    <property type="entry name" value="EPSP_synthase"/>
</dbReference>
<name>E1WZX7_HALMS</name>
<dbReference type="EC" id="2.5.1.19" evidence="3"/>
<dbReference type="Pfam" id="PF00275">
    <property type="entry name" value="EPSP_synthase"/>
    <property type="match status" value="2"/>
</dbReference>
<evidence type="ECO:0000256" key="5">
    <source>
        <dbReference type="ARBA" id="ARBA00022679"/>
    </source>
</evidence>